<dbReference type="EMBL" id="JAAQRI010000662">
    <property type="protein sequence ID" value="KAF5610574.1"/>
    <property type="molecule type" value="Genomic_DNA"/>
</dbReference>
<protein>
    <submittedName>
        <fullName evidence="2">Uncharacterized protein</fullName>
    </submittedName>
</protein>
<evidence type="ECO:0000313" key="3">
    <source>
        <dbReference type="Proteomes" id="UP000530670"/>
    </source>
</evidence>
<dbReference type="AlphaFoldDB" id="A0A8H5Q9A3"/>
<organism evidence="2 3">
    <name type="scientific">Fusarium tjaetaba</name>
    <dbReference type="NCBI Taxonomy" id="1567544"/>
    <lineage>
        <taxon>Eukaryota</taxon>
        <taxon>Fungi</taxon>
        <taxon>Dikarya</taxon>
        <taxon>Ascomycota</taxon>
        <taxon>Pezizomycotina</taxon>
        <taxon>Sordariomycetes</taxon>
        <taxon>Hypocreomycetidae</taxon>
        <taxon>Hypocreales</taxon>
        <taxon>Nectriaceae</taxon>
        <taxon>Fusarium</taxon>
        <taxon>Fusarium fujikuroi species complex</taxon>
    </lineage>
</organism>
<feature type="compositionally biased region" description="Polar residues" evidence="1">
    <location>
        <begin position="16"/>
        <end position="38"/>
    </location>
</feature>
<comment type="caution">
    <text evidence="2">The sequence shown here is derived from an EMBL/GenBank/DDBJ whole genome shotgun (WGS) entry which is preliminary data.</text>
</comment>
<feature type="non-terminal residue" evidence="2">
    <location>
        <position position="1"/>
    </location>
</feature>
<evidence type="ECO:0000313" key="2">
    <source>
        <dbReference type="EMBL" id="KAF5610574.1"/>
    </source>
</evidence>
<name>A0A8H5Q9A3_9HYPO</name>
<dbReference type="Proteomes" id="UP000530670">
    <property type="component" value="Unassembled WGS sequence"/>
</dbReference>
<dbReference type="RefSeq" id="XP_037198735.1">
    <property type="nucleotide sequence ID" value="XM_037347470.1"/>
</dbReference>
<keyword evidence="3" id="KW-1185">Reference proteome</keyword>
<reference evidence="2 3" key="1">
    <citation type="submission" date="2020-05" db="EMBL/GenBank/DDBJ databases">
        <title>Identification and distribution of gene clusters putatively required for synthesis of sphingolipid metabolism inhibitors in phylogenetically diverse species of the filamentous fungus Fusarium.</title>
        <authorList>
            <person name="Kim H.-S."/>
            <person name="Busman M."/>
            <person name="Brown D.W."/>
            <person name="Divon H."/>
            <person name="Uhlig S."/>
            <person name="Proctor R.H."/>
        </authorList>
    </citation>
    <scope>NUCLEOTIDE SEQUENCE [LARGE SCALE GENOMIC DNA]</scope>
    <source>
        <strain evidence="2 3">NRRL 66243</strain>
    </source>
</reference>
<dbReference type="GeneID" id="59299740"/>
<feature type="compositionally biased region" description="Basic residues" evidence="1">
    <location>
        <begin position="61"/>
        <end position="70"/>
    </location>
</feature>
<evidence type="ECO:0000256" key="1">
    <source>
        <dbReference type="SAM" id="MobiDB-lite"/>
    </source>
</evidence>
<sequence length="108" mass="12076">APEQNKSKQKTPEPEPSQQQDKTVQEQHNPQLSDQGRQASDPRTVVQFSSQKLTKDSVRGLAKRPAKKARRIGSMTGLLSGQTPVGSRQRVAFKTPRSEILRMIKNVE</sequence>
<feature type="region of interest" description="Disordered" evidence="1">
    <location>
        <begin position="1"/>
        <end position="70"/>
    </location>
</feature>
<gene>
    <name evidence="2" type="ORF">FTJAE_14259</name>
</gene>
<proteinExistence type="predicted"/>
<accession>A0A8H5Q9A3</accession>